<protein>
    <submittedName>
        <fullName evidence="2">Siderophore-interacting protein</fullName>
    </submittedName>
</protein>
<gene>
    <name evidence="2" type="ORF">D3P06_18835</name>
</gene>
<proteinExistence type="predicted"/>
<organism evidence="2 3">
    <name type="scientific">Paracoccus aestuarii</name>
    <dbReference type="NCBI Taxonomy" id="453842"/>
    <lineage>
        <taxon>Bacteria</taxon>
        <taxon>Pseudomonadati</taxon>
        <taxon>Pseudomonadota</taxon>
        <taxon>Alphaproteobacteria</taxon>
        <taxon>Rhodobacterales</taxon>
        <taxon>Paracoccaceae</taxon>
        <taxon>Paracoccus</taxon>
    </lineage>
</organism>
<sequence>MAELRMFRAAGQIPQASGAAAAALETRAAAWGLAVRRADDGLALSLWGGELRLTLMGRALRVEIAAPEDRLVGVLREALSEIMAEAGLEVAWDRLDVGALAPGLSLMRVDRVAPAGPNFIRLRLRGADAGRFATGGLHVRLLLSPAGRAAVWPRVAASGRAVWPTGADALHRPVYTIAAQQDDWLEILIYRHADSPTCDWAASDPLGATVGVMG</sequence>
<dbReference type="AlphaFoldDB" id="A0A418ZNV3"/>
<dbReference type="RefSeq" id="WP_119887922.1">
    <property type="nucleotide sequence ID" value="NZ_QZEV01000210.1"/>
</dbReference>
<dbReference type="InterPro" id="IPR013113">
    <property type="entry name" value="SIP_FAD-bd"/>
</dbReference>
<feature type="domain" description="Siderophore-interacting FAD-binding" evidence="1">
    <location>
        <begin position="109"/>
        <end position="214"/>
    </location>
</feature>
<dbReference type="EMBL" id="QZEV01000210">
    <property type="protein sequence ID" value="RJK93600.1"/>
    <property type="molecule type" value="Genomic_DNA"/>
</dbReference>
<dbReference type="Gene3D" id="2.40.30.10">
    <property type="entry name" value="Translation factors"/>
    <property type="match status" value="1"/>
</dbReference>
<evidence type="ECO:0000259" key="1">
    <source>
        <dbReference type="Pfam" id="PF08021"/>
    </source>
</evidence>
<dbReference type="OrthoDB" id="9814826at2"/>
<comment type="caution">
    <text evidence="2">The sequence shown here is derived from an EMBL/GenBank/DDBJ whole genome shotgun (WGS) entry which is preliminary data.</text>
</comment>
<evidence type="ECO:0000313" key="2">
    <source>
        <dbReference type="EMBL" id="RJK93600.1"/>
    </source>
</evidence>
<dbReference type="Proteomes" id="UP000285530">
    <property type="component" value="Unassembled WGS sequence"/>
</dbReference>
<accession>A0A418ZNV3</accession>
<name>A0A418ZNV3_9RHOB</name>
<evidence type="ECO:0000313" key="3">
    <source>
        <dbReference type="Proteomes" id="UP000285530"/>
    </source>
</evidence>
<dbReference type="Pfam" id="PF08021">
    <property type="entry name" value="FAD_binding_9"/>
    <property type="match status" value="1"/>
</dbReference>
<reference evidence="2 3" key="1">
    <citation type="submission" date="2018-09" db="EMBL/GenBank/DDBJ databases">
        <title>Paracoccus onubensis nov. sp. a moderate halophilic bacterium isolated from Gruta de las Maravillas (Aracena, Spain).</title>
        <authorList>
            <person name="Jurado V."/>
            <person name="Gutierrez-Patricio S."/>
            <person name="Gonzalez-Pimentel J.L."/>
            <person name="Laiz L."/>
            <person name="Saiz-Jimenez C."/>
        </authorList>
    </citation>
    <scope>NUCLEOTIDE SEQUENCE [LARGE SCALE GENOMIC DNA]</scope>
    <source>
        <strain evidence="2 3">DSM 19484</strain>
    </source>
</reference>
<feature type="non-terminal residue" evidence="2">
    <location>
        <position position="214"/>
    </location>
</feature>
<keyword evidence="3" id="KW-1185">Reference proteome</keyword>